<evidence type="ECO:0000313" key="1">
    <source>
        <dbReference type="EMBL" id="KIK93241.1"/>
    </source>
</evidence>
<sequence>MLDLGNHHSYLPQLVHSLPPHEAPHSLPMFPTPFFVVTSPHTASPQTKISCCEALNSKLPSSLHTGDLFLSALEVAALKAIGTIL</sequence>
<proteinExistence type="predicted"/>
<accession>A0A0D0DV39</accession>
<dbReference type="EMBL" id="KN825201">
    <property type="protein sequence ID" value="KIK93241.1"/>
    <property type="molecule type" value="Genomic_DNA"/>
</dbReference>
<reference evidence="1 2" key="1">
    <citation type="submission" date="2014-04" db="EMBL/GenBank/DDBJ databases">
        <authorList>
            <consortium name="DOE Joint Genome Institute"/>
            <person name="Kuo A."/>
            <person name="Kohler A."/>
            <person name="Jargeat P."/>
            <person name="Nagy L.G."/>
            <person name="Floudas D."/>
            <person name="Copeland A."/>
            <person name="Barry K.W."/>
            <person name="Cichocki N."/>
            <person name="Veneault-Fourrey C."/>
            <person name="LaButti K."/>
            <person name="Lindquist E.A."/>
            <person name="Lipzen A."/>
            <person name="Lundell T."/>
            <person name="Morin E."/>
            <person name="Murat C."/>
            <person name="Sun H."/>
            <person name="Tunlid A."/>
            <person name="Henrissat B."/>
            <person name="Grigoriev I.V."/>
            <person name="Hibbett D.S."/>
            <person name="Martin F."/>
            <person name="Nordberg H.P."/>
            <person name="Cantor M.N."/>
            <person name="Hua S.X."/>
        </authorList>
    </citation>
    <scope>NUCLEOTIDE SEQUENCE [LARGE SCALE GENOMIC DNA]</scope>
    <source>
        <strain evidence="1 2">Ve08.2h10</strain>
    </source>
</reference>
<protein>
    <submittedName>
        <fullName evidence="1">Uncharacterized protein</fullName>
    </submittedName>
</protein>
<dbReference type="HOGENOM" id="CLU_2513314_0_0_1"/>
<keyword evidence="2" id="KW-1185">Reference proteome</keyword>
<dbReference type="AlphaFoldDB" id="A0A0D0DV39"/>
<name>A0A0D0DV39_9AGAM</name>
<evidence type="ECO:0000313" key="2">
    <source>
        <dbReference type="Proteomes" id="UP000054538"/>
    </source>
</evidence>
<reference evidence="2" key="2">
    <citation type="submission" date="2015-01" db="EMBL/GenBank/DDBJ databases">
        <title>Evolutionary Origins and Diversification of the Mycorrhizal Mutualists.</title>
        <authorList>
            <consortium name="DOE Joint Genome Institute"/>
            <consortium name="Mycorrhizal Genomics Consortium"/>
            <person name="Kohler A."/>
            <person name="Kuo A."/>
            <person name="Nagy L.G."/>
            <person name="Floudas D."/>
            <person name="Copeland A."/>
            <person name="Barry K.W."/>
            <person name="Cichocki N."/>
            <person name="Veneault-Fourrey C."/>
            <person name="LaButti K."/>
            <person name="Lindquist E.A."/>
            <person name="Lipzen A."/>
            <person name="Lundell T."/>
            <person name="Morin E."/>
            <person name="Murat C."/>
            <person name="Riley R."/>
            <person name="Ohm R."/>
            <person name="Sun H."/>
            <person name="Tunlid A."/>
            <person name="Henrissat B."/>
            <person name="Grigoriev I.V."/>
            <person name="Hibbett D.S."/>
            <person name="Martin F."/>
        </authorList>
    </citation>
    <scope>NUCLEOTIDE SEQUENCE [LARGE SCALE GENOMIC DNA]</scope>
    <source>
        <strain evidence="2">Ve08.2h10</strain>
    </source>
</reference>
<organism evidence="1 2">
    <name type="scientific">Paxillus rubicundulus Ve08.2h10</name>
    <dbReference type="NCBI Taxonomy" id="930991"/>
    <lineage>
        <taxon>Eukaryota</taxon>
        <taxon>Fungi</taxon>
        <taxon>Dikarya</taxon>
        <taxon>Basidiomycota</taxon>
        <taxon>Agaricomycotina</taxon>
        <taxon>Agaricomycetes</taxon>
        <taxon>Agaricomycetidae</taxon>
        <taxon>Boletales</taxon>
        <taxon>Paxilineae</taxon>
        <taxon>Paxillaceae</taxon>
        <taxon>Paxillus</taxon>
    </lineage>
</organism>
<dbReference type="Proteomes" id="UP000054538">
    <property type="component" value="Unassembled WGS sequence"/>
</dbReference>
<gene>
    <name evidence="1" type="ORF">PAXRUDRAFT_788901</name>
</gene>
<dbReference type="InParanoid" id="A0A0D0DV39"/>